<reference evidence="1 2" key="1">
    <citation type="journal article" date="2019" name="Environ. Microbiol.">
        <title>The phytopathogenic nature of Dickeya aquatica 174/2 and the dynamic early evolution of Dickeya pathogenicity.</title>
        <authorList>
            <person name="Duprey A."/>
            <person name="Taib N."/>
            <person name="Leonard S."/>
            <person name="Garin T."/>
            <person name="Flandrois J.P."/>
            <person name="Nasser W."/>
            <person name="Brochier-Armanet C."/>
            <person name="Reverchon S."/>
        </authorList>
    </citation>
    <scope>NUCLEOTIDE SEQUENCE [LARGE SCALE GENOMIC DNA]</scope>
    <source>
        <strain evidence="1 2">NCPPB 569</strain>
    </source>
</reference>
<gene>
    <name evidence="1" type="ORF">Dpoa569_0001273</name>
</gene>
<dbReference type="EMBL" id="CP042220">
    <property type="protein sequence ID" value="QDX31935.1"/>
    <property type="molecule type" value="Genomic_DNA"/>
</dbReference>
<keyword evidence="2" id="KW-1185">Reference proteome</keyword>
<accession>A0A5B8HSH7</accession>
<dbReference type="OrthoDB" id="6684064at2"/>
<sequence length="117" mass="13267">MLELVEIPVERDGNGYWSHHVWSALFGDREGMPLDELKATLAAKNLECTYVELELDHSAKAEAVAYHYFENGDTDISEWNPMRPEGDGWFIVSIHETDEGPVCYWVRPIPQSEGGEA</sequence>
<dbReference type="STRING" id="568768.GCA_000406125_02584"/>
<evidence type="ECO:0000313" key="1">
    <source>
        <dbReference type="EMBL" id="QDX31935.1"/>
    </source>
</evidence>
<protein>
    <submittedName>
        <fullName evidence="1">Uncharacterized protein</fullName>
    </submittedName>
</protein>
<dbReference type="Proteomes" id="UP000320591">
    <property type="component" value="Chromosome"/>
</dbReference>
<dbReference type="KEGG" id="dic:Dpoa569_0001273"/>
<name>A0A5B8HSH7_9GAMM</name>
<organism evidence="1 2">
    <name type="scientific">Dickeya poaceiphila</name>
    <dbReference type="NCBI Taxonomy" id="568768"/>
    <lineage>
        <taxon>Bacteria</taxon>
        <taxon>Pseudomonadati</taxon>
        <taxon>Pseudomonadota</taxon>
        <taxon>Gammaproteobacteria</taxon>
        <taxon>Enterobacterales</taxon>
        <taxon>Pectobacteriaceae</taxon>
        <taxon>Dickeya</taxon>
    </lineage>
</organism>
<dbReference type="AlphaFoldDB" id="A0A5B8HSH7"/>
<evidence type="ECO:0000313" key="2">
    <source>
        <dbReference type="Proteomes" id="UP000320591"/>
    </source>
</evidence>
<proteinExistence type="predicted"/>